<keyword evidence="2 4" id="KW-0560">Oxidoreductase</keyword>
<accession>A0A378U5G6</accession>
<dbReference type="PANTHER" id="PTHR42901">
    <property type="entry name" value="ALCOHOL DEHYDROGENASE"/>
    <property type="match status" value="1"/>
</dbReference>
<dbReference type="InterPro" id="IPR002347">
    <property type="entry name" value="SDR_fam"/>
</dbReference>
<dbReference type="Proteomes" id="UP000255024">
    <property type="component" value="Unassembled WGS sequence"/>
</dbReference>
<dbReference type="FunFam" id="3.40.50.720:FF:000047">
    <property type="entry name" value="NADP-dependent L-serine/L-allo-threonine dehydrogenase"/>
    <property type="match status" value="1"/>
</dbReference>
<protein>
    <submittedName>
        <fullName evidence="4">Serine 3-dehydrogenase</fullName>
        <ecNumber evidence="4">1.1.1.276</ecNumber>
    </submittedName>
</protein>
<dbReference type="EMBL" id="UGQL01000002">
    <property type="protein sequence ID" value="STZ69720.1"/>
    <property type="molecule type" value="Genomic_DNA"/>
</dbReference>
<dbReference type="EC" id="1.1.1.276" evidence="4"/>
<dbReference type="Pfam" id="PF00106">
    <property type="entry name" value="adh_short"/>
    <property type="match status" value="1"/>
</dbReference>
<comment type="similarity">
    <text evidence="1 3">Belongs to the short-chain dehydrogenases/reductases (SDR) family.</text>
</comment>
<dbReference type="PROSITE" id="PS00061">
    <property type="entry name" value="ADH_SHORT"/>
    <property type="match status" value="1"/>
</dbReference>
<dbReference type="PRINTS" id="PR00081">
    <property type="entry name" value="GDHRDH"/>
</dbReference>
<evidence type="ECO:0000313" key="4">
    <source>
        <dbReference type="EMBL" id="STZ69720.1"/>
    </source>
</evidence>
<evidence type="ECO:0000256" key="3">
    <source>
        <dbReference type="RuleBase" id="RU000363"/>
    </source>
</evidence>
<proteinExistence type="inferred from homology"/>
<evidence type="ECO:0000313" key="5">
    <source>
        <dbReference type="Proteomes" id="UP000255024"/>
    </source>
</evidence>
<organism evidence="4 5">
    <name type="scientific">Myroides odoratus</name>
    <name type="common">Flavobacterium odoratum</name>
    <dbReference type="NCBI Taxonomy" id="256"/>
    <lineage>
        <taxon>Bacteria</taxon>
        <taxon>Pseudomonadati</taxon>
        <taxon>Bacteroidota</taxon>
        <taxon>Flavobacteriia</taxon>
        <taxon>Flavobacteriales</taxon>
        <taxon>Flavobacteriaceae</taxon>
        <taxon>Myroides</taxon>
    </lineage>
</organism>
<dbReference type="SUPFAM" id="SSF51735">
    <property type="entry name" value="NAD(P)-binding Rossmann-fold domains"/>
    <property type="match status" value="1"/>
</dbReference>
<evidence type="ECO:0000256" key="1">
    <source>
        <dbReference type="ARBA" id="ARBA00006484"/>
    </source>
</evidence>
<dbReference type="RefSeq" id="WP_115092809.1">
    <property type="nucleotide sequence ID" value="NZ_CP068107.1"/>
</dbReference>
<gene>
    <name evidence="4" type="primary">sdh</name>
    <name evidence="4" type="ORF">NCTC11179_03234</name>
</gene>
<dbReference type="PRINTS" id="PR00080">
    <property type="entry name" value="SDRFAMILY"/>
</dbReference>
<dbReference type="AlphaFoldDB" id="A0A378U5G6"/>
<dbReference type="Gene3D" id="3.40.50.720">
    <property type="entry name" value="NAD(P)-binding Rossmann-like Domain"/>
    <property type="match status" value="1"/>
</dbReference>
<name>A0A378U5G6_MYROD</name>
<keyword evidence="5" id="KW-1185">Reference proteome</keyword>
<dbReference type="InterPro" id="IPR020904">
    <property type="entry name" value="Sc_DH/Rdtase_CS"/>
</dbReference>
<evidence type="ECO:0000256" key="2">
    <source>
        <dbReference type="ARBA" id="ARBA00023002"/>
    </source>
</evidence>
<reference evidence="4 5" key="1">
    <citation type="submission" date="2018-06" db="EMBL/GenBank/DDBJ databases">
        <authorList>
            <consortium name="Pathogen Informatics"/>
            <person name="Doyle S."/>
        </authorList>
    </citation>
    <scope>NUCLEOTIDE SEQUENCE [LARGE SCALE GENOMIC DNA]</scope>
    <source>
        <strain evidence="4 5">NCTC11179</strain>
    </source>
</reference>
<dbReference type="InterPro" id="IPR036291">
    <property type="entry name" value="NAD(P)-bd_dom_sf"/>
</dbReference>
<dbReference type="GO" id="GO:0031132">
    <property type="term" value="F:serine 3-dehydrogenase activity"/>
    <property type="evidence" value="ECO:0007669"/>
    <property type="project" value="UniProtKB-EC"/>
</dbReference>
<sequence>MKTVFITGASSGIGQATAKALAPNHRLILCGRRKERLEALAQELNQTTETLILTFEVRNKEEVFQAVASLPDAWKDIDILINNAGNAHGLSSFQDAAIEDLEAMIDINVKGLIYVTKAVLPLLLQHNRGGHIVNLSSIAGKETYANGAVYCASKAAVESISKGLRIDLNTKGIKVTNIAPGAVETEFSMVRFKGDQSKADQVYKGYDPLSADDIAQAIAYAINQPDHVQLADMTIFPKAQASGTTFYRKPE</sequence>
<dbReference type="PANTHER" id="PTHR42901:SF1">
    <property type="entry name" value="ALCOHOL DEHYDROGENASE"/>
    <property type="match status" value="1"/>
</dbReference>